<dbReference type="InterPro" id="IPR045584">
    <property type="entry name" value="Pilin-like"/>
</dbReference>
<dbReference type="NCBIfam" id="TIGR02532">
    <property type="entry name" value="IV_pilin_GFxxxE"/>
    <property type="match status" value="1"/>
</dbReference>
<dbReference type="Pfam" id="PF07963">
    <property type="entry name" value="N_methyl"/>
    <property type="match status" value="1"/>
</dbReference>
<dbReference type="Gene3D" id="3.30.700.10">
    <property type="entry name" value="Glycoprotein, Type 4 Pilin"/>
    <property type="match status" value="1"/>
</dbReference>
<evidence type="ECO:0000256" key="6">
    <source>
        <dbReference type="SAM" id="Phobius"/>
    </source>
</evidence>
<sequence length="143" mass="14567">MLLQPSSPRPGATSRRRTSRRAGFSLIELLIVVVIIGILAAIAIPAFANTKGKALVAKVKSDLRQVATAEEGYFYGSGTYTTDLGVLGLTPSPGVTLTIVSATVAGWSATGTAAGANPTTCAIFYGNAAPVAPATIEGQLTCQ</sequence>
<reference evidence="7" key="1">
    <citation type="submission" date="2022-08" db="EMBL/GenBank/DDBJ databases">
        <title>Draft genome sequencing of Roseisolibacter agri AW1220.</title>
        <authorList>
            <person name="Tobiishi Y."/>
            <person name="Tonouchi A."/>
        </authorList>
    </citation>
    <scope>NUCLEOTIDE SEQUENCE</scope>
    <source>
        <strain evidence="7">AW1220</strain>
    </source>
</reference>
<dbReference type="PANTHER" id="PTHR30093">
    <property type="entry name" value="GENERAL SECRETION PATHWAY PROTEIN G"/>
    <property type="match status" value="1"/>
</dbReference>
<evidence type="ECO:0000256" key="3">
    <source>
        <dbReference type="ARBA" id="ARBA00022692"/>
    </source>
</evidence>
<comment type="subcellular location">
    <subcellularLocation>
        <location evidence="1">Membrane</location>
        <topology evidence="1">Single-pass membrane protein</topology>
    </subcellularLocation>
</comment>
<name>A0AA37Q122_9BACT</name>
<dbReference type="PANTHER" id="PTHR30093:SF44">
    <property type="entry name" value="TYPE II SECRETION SYSTEM CORE PROTEIN G"/>
    <property type="match status" value="1"/>
</dbReference>
<dbReference type="GO" id="GO:0016020">
    <property type="term" value="C:membrane"/>
    <property type="evidence" value="ECO:0007669"/>
    <property type="project" value="UniProtKB-SubCell"/>
</dbReference>
<dbReference type="Proteomes" id="UP001161325">
    <property type="component" value="Unassembled WGS sequence"/>
</dbReference>
<evidence type="ECO:0000313" key="8">
    <source>
        <dbReference type="Proteomes" id="UP001161325"/>
    </source>
</evidence>
<evidence type="ECO:0000256" key="2">
    <source>
        <dbReference type="ARBA" id="ARBA00022481"/>
    </source>
</evidence>
<dbReference type="EMBL" id="BRXS01000002">
    <property type="protein sequence ID" value="GLC24559.1"/>
    <property type="molecule type" value="Genomic_DNA"/>
</dbReference>
<feature type="transmembrane region" description="Helical" evidence="6">
    <location>
        <begin position="24"/>
        <end position="48"/>
    </location>
</feature>
<proteinExistence type="predicted"/>
<keyword evidence="2" id="KW-0488">Methylation</keyword>
<keyword evidence="8" id="KW-1185">Reference proteome</keyword>
<dbReference type="SUPFAM" id="SSF54523">
    <property type="entry name" value="Pili subunits"/>
    <property type="match status" value="1"/>
</dbReference>
<evidence type="ECO:0000256" key="4">
    <source>
        <dbReference type="ARBA" id="ARBA00022989"/>
    </source>
</evidence>
<comment type="caution">
    <text evidence="7">The sequence shown here is derived from an EMBL/GenBank/DDBJ whole genome shotgun (WGS) entry which is preliminary data.</text>
</comment>
<dbReference type="PROSITE" id="PS00409">
    <property type="entry name" value="PROKAR_NTER_METHYL"/>
    <property type="match status" value="1"/>
</dbReference>
<keyword evidence="5 6" id="KW-0472">Membrane</keyword>
<keyword evidence="3 6" id="KW-0812">Transmembrane</keyword>
<keyword evidence="4 6" id="KW-1133">Transmembrane helix</keyword>
<evidence type="ECO:0008006" key="9">
    <source>
        <dbReference type="Google" id="ProtNLM"/>
    </source>
</evidence>
<gene>
    <name evidence="7" type="ORF">rosag_10720</name>
</gene>
<evidence type="ECO:0000256" key="5">
    <source>
        <dbReference type="ARBA" id="ARBA00023136"/>
    </source>
</evidence>
<organism evidence="7 8">
    <name type="scientific">Roseisolibacter agri</name>
    <dbReference type="NCBI Taxonomy" id="2014610"/>
    <lineage>
        <taxon>Bacteria</taxon>
        <taxon>Pseudomonadati</taxon>
        <taxon>Gemmatimonadota</taxon>
        <taxon>Gemmatimonadia</taxon>
        <taxon>Gemmatimonadales</taxon>
        <taxon>Gemmatimonadaceae</taxon>
        <taxon>Roseisolibacter</taxon>
    </lineage>
</organism>
<dbReference type="InterPro" id="IPR012902">
    <property type="entry name" value="N_methyl_site"/>
</dbReference>
<dbReference type="RefSeq" id="WP_284349006.1">
    <property type="nucleotide sequence ID" value="NZ_BRXS01000002.1"/>
</dbReference>
<evidence type="ECO:0000313" key="7">
    <source>
        <dbReference type="EMBL" id="GLC24559.1"/>
    </source>
</evidence>
<dbReference type="AlphaFoldDB" id="A0AA37Q122"/>
<evidence type="ECO:0000256" key="1">
    <source>
        <dbReference type="ARBA" id="ARBA00004167"/>
    </source>
</evidence>
<protein>
    <recommendedName>
        <fullName evidence="9">Pilin</fullName>
    </recommendedName>
</protein>
<accession>A0AA37Q122</accession>